<dbReference type="KEGG" id="sgp:SpiGrapes_1833"/>
<dbReference type="OrthoDB" id="366098at2"/>
<dbReference type="RefSeq" id="WP_014270471.1">
    <property type="nucleotide sequence ID" value="NC_016633.1"/>
</dbReference>
<accession>G8QY63</accession>
<reference evidence="1 2" key="1">
    <citation type="submission" date="2011-11" db="EMBL/GenBank/DDBJ databases">
        <title>Complete sequence of Spirochaeta sp. grapes.</title>
        <authorList>
            <consortium name="US DOE Joint Genome Institute"/>
            <person name="Lucas S."/>
            <person name="Han J."/>
            <person name="Lapidus A."/>
            <person name="Cheng J.-F."/>
            <person name="Goodwin L."/>
            <person name="Pitluck S."/>
            <person name="Peters L."/>
            <person name="Ovchinnikova G."/>
            <person name="Munk A.C."/>
            <person name="Detter J.C."/>
            <person name="Han C."/>
            <person name="Tapia R."/>
            <person name="Land M."/>
            <person name="Hauser L."/>
            <person name="Kyrpides N."/>
            <person name="Ivanova N."/>
            <person name="Pagani I."/>
            <person name="Ritalahtilisa K."/>
            <person name="Loeffler F."/>
            <person name="Woyke T."/>
        </authorList>
    </citation>
    <scope>NUCLEOTIDE SEQUENCE [LARGE SCALE GENOMIC DNA]</scope>
    <source>
        <strain evidence="2">ATCC BAA-1885 / DSM 22778 / Grapes</strain>
    </source>
</reference>
<dbReference type="InterPro" id="IPR008928">
    <property type="entry name" value="6-hairpin_glycosidase_sf"/>
</dbReference>
<organism evidence="1 2">
    <name type="scientific">Sphaerochaeta pleomorpha (strain ATCC BAA-1885 / DSM 22778 / Grapes)</name>
    <dbReference type="NCBI Taxonomy" id="158190"/>
    <lineage>
        <taxon>Bacteria</taxon>
        <taxon>Pseudomonadati</taxon>
        <taxon>Spirochaetota</taxon>
        <taxon>Spirochaetia</taxon>
        <taxon>Spirochaetales</taxon>
        <taxon>Sphaerochaetaceae</taxon>
        <taxon>Sphaerochaeta</taxon>
    </lineage>
</organism>
<dbReference type="STRING" id="158190.SpiGrapes_1833"/>
<dbReference type="HOGENOM" id="CLU_408769_0_0_12"/>
<dbReference type="EMBL" id="CP003155">
    <property type="protein sequence ID" value="AEV29628.1"/>
    <property type="molecule type" value="Genomic_DNA"/>
</dbReference>
<dbReference type="GO" id="GO:0005975">
    <property type="term" value="P:carbohydrate metabolic process"/>
    <property type="evidence" value="ECO:0007669"/>
    <property type="project" value="InterPro"/>
</dbReference>
<dbReference type="Proteomes" id="UP000005632">
    <property type="component" value="Chromosome"/>
</dbReference>
<name>G8QY63_SPHPG</name>
<dbReference type="SUPFAM" id="SSF48208">
    <property type="entry name" value="Six-hairpin glycosidases"/>
    <property type="match status" value="1"/>
</dbReference>
<proteinExistence type="predicted"/>
<keyword evidence="2" id="KW-1185">Reference proteome</keyword>
<protein>
    <submittedName>
        <fullName evidence="1">Uncharacterized protein</fullName>
    </submittedName>
</protein>
<sequence>MHIQSIGNDKIEVTLEEPTCIISYSLSYGGSRIHCSSLDISPDQNSVSASFGEIGTITDVFTSAKGLLTVERTWNLLIKGDYRLQASFSYRDGNLENKLLVPSVWYRDNTQGKGVFPSSHYANVWSFLETRIPVPCCEQLFNGNRCFTCATEKASEEQFLASVTNERHGIIISIPGSEWPYSYQGKKSLIDTSKVLLPRLKIDEVPFTYKRKFYVHNQAENDSLDGYRAFVRVLPKELALGKGALMPWETWYEYKLTRLLNLIRKDSRGLAYLAMGAGNGEVQQVYEYTAASFLVKSLEAAYELAVCTQRECKTEFLNQARKDVALLFGLDNDLMLFANLAIKIGQFFLDAEHPGGVFQDCYDLQEHIWGGYLGIGEHEEFRYLVNSRCNGEAMRYYVLLYSQLKAKGIDKPQFLGIAKRVARFYCNCQLSSGSFGRWWTTKGKPVDIQGTNGAYIASFFATLVPYLDSAEPLHSEILAALHQSYWYYGEMANEGSFYGDTLDADSCDKEAGVALLSLFLDLYELEKDKRQLESARLAANFILLWIWQTDSFIPLESPLGKEGFHTTGMTSVSVAHHHLDFYGMAIAFQFLRLSEATGDLFYQEQAILMVNACRQLIATKDNGLGRDASFIGWQPEQINHTCWEYFDRKEKMNGFYEIDIAWVTVLTLGSYLQIQERFPQILQ</sequence>
<evidence type="ECO:0000313" key="2">
    <source>
        <dbReference type="Proteomes" id="UP000005632"/>
    </source>
</evidence>
<dbReference type="eggNOG" id="COG1331">
    <property type="taxonomic scope" value="Bacteria"/>
</dbReference>
<dbReference type="AlphaFoldDB" id="G8QY63"/>
<evidence type="ECO:0000313" key="1">
    <source>
        <dbReference type="EMBL" id="AEV29628.1"/>
    </source>
</evidence>
<gene>
    <name evidence="1" type="ordered locus">SpiGrapes_1833</name>
</gene>